<protein>
    <recommendedName>
        <fullName evidence="5">HAT C-terminal dimerisation domain-containing protein</fullName>
    </recommendedName>
</protein>
<comment type="caution">
    <text evidence="1">The sequence shown here is derived from an EMBL/GenBank/DDBJ whole genome shotgun (WGS) entry which is preliminary data.</text>
</comment>
<reference evidence="2 3" key="3">
    <citation type="submission" date="2017-10" db="EMBL/GenBank/DDBJ databases">
        <title>Extensive intraspecific genome diversity in a model arbuscular mycorrhizal fungus.</title>
        <authorList>
            <person name="Chen E.C.H."/>
            <person name="Morin E."/>
            <person name="Baudet D."/>
            <person name="Noel J."/>
            <person name="Ndikumana S."/>
            <person name="Charron P."/>
            <person name="St-Onge C."/>
            <person name="Giorgi J."/>
            <person name="Grigoriev I.V."/>
            <person name="Roux C."/>
            <person name="Martin F.M."/>
            <person name="Corradi N."/>
        </authorList>
    </citation>
    <scope>NUCLEOTIDE SEQUENCE [LARGE SCALE GENOMIC DNA]</scope>
    <source>
        <strain evidence="2 3">A1</strain>
    </source>
</reference>
<dbReference type="EMBL" id="LLXJ01000900">
    <property type="protein sequence ID" value="PKC05243.1"/>
    <property type="molecule type" value="Genomic_DNA"/>
</dbReference>
<organism evidence="1 4">
    <name type="scientific">Rhizophagus irregularis</name>
    <dbReference type="NCBI Taxonomy" id="588596"/>
    <lineage>
        <taxon>Eukaryota</taxon>
        <taxon>Fungi</taxon>
        <taxon>Fungi incertae sedis</taxon>
        <taxon>Mucoromycota</taxon>
        <taxon>Glomeromycotina</taxon>
        <taxon>Glomeromycetes</taxon>
        <taxon>Glomerales</taxon>
        <taxon>Glomeraceae</taxon>
        <taxon>Rhizophagus</taxon>
    </lineage>
</organism>
<accession>A0A2I1F102</accession>
<evidence type="ECO:0008006" key="5">
    <source>
        <dbReference type="Google" id="ProtNLM"/>
    </source>
</evidence>
<dbReference type="AlphaFoldDB" id="A0A2I1F102"/>
<evidence type="ECO:0000313" key="3">
    <source>
        <dbReference type="Proteomes" id="UP000232688"/>
    </source>
</evidence>
<reference evidence="1 4" key="1">
    <citation type="submission" date="2016-04" db="EMBL/GenBank/DDBJ databases">
        <title>Genome analyses suggest a sexual origin of heterokaryosis in a supposedly ancient asexual fungus.</title>
        <authorList>
            <person name="Ropars J."/>
            <person name="Sedzielewska K."/>
            <person name="Noel J."/>
            <person name="Charron P."/>
            <person name="Farinelli L."/>
            <person name="Marton T."/>
            <person name="Kruger M."/>
            <person name="Pelin A."/>
            <person name="Brachmann A."/>
            <person name="Corradi N."/>
        </authorList>
    </citation>
    <scope>NUCLEOTIDE SEQUENCE [LARGE SCALE GENOMIC DNA]</scope>
    <source>
        <strain evidence="1 4">A5</strain>
    </source>
</reference>
<dbReference type="Proteomes" id="UP000232722">
    <property type="component" value="Unassembled WGS sequence"/>
</dbReference>
<dbReference type="EMBL" id="LLXH01000466">
    <property type="protein sequence ID" value="PKC66394.1"/>
    <property type="molecule type" value="Genomic_DNA"/>
</dbReference>
<dbReference type="OrthoDB" id="2423948at2759"/>
<reference evidence="1 4" key="2">
    <citation type="submission" date="2017-09" db="EMBL/GenBank/DDBJ databases">
        <title>Extensive intraspecific genome diversity in a model arbuscular mycorrhizal fungus.</title>
        <authorList>
            <person name="Chen E.C."/>
            <person name="Morin E."/>
            <person name="Beaudet D."/>
            <person name="Noel J."/>
            <person name="Ndikumana S."/>
            <person name="Charron P."/>
            <person name="St-Onge C."/>
            <person name="Giorgi J."/>
            <person name="Grigoriev I.V."/>
            <person name="Roux C."/>
            <person name="Martin F.M."/>
            <person name="Corradi N."/>
        </authorList>
    </citation>
    <scope>NUCLEOTIDE SEQUENCE [LARGE SCALE GENOMIC DNA]</scope>
    <source>
        <strain evidence="1 4">A5</strain>
    </source>
</reference>
<dbReference type="VEuPathDB" id="FungiDB:RhiirA1_343429"/>
<gene>
    <name evidence="2" type="ORF">RhiirA1_343429</name>
    <name evidence="1" type="ORF">RhiirA5_294529</name>
</gene>
<evidence type="ECO:0000313" key="4">
    <source>
        <dbReference type="Proteomes" id="UP000232722"/>
    </source>
</evidence>
<evidence type="ECO:0000313" key="1">
    <source>
        <dbReference type="EMBL" id="PKC05243.1"/>
    </source>
</evidence>
<dbReference type="Proteomes" id="UP000232688">
    <property type="component" value="Unassembled WGS sequence"/>
</dbReference>
<feature type="non-terminal residue" evidence="1">
    <location>
        <position position="1"/>
    </location>
</feature>
<evidence type="ECO:0000313" key="2">
    <source>
        <dbReference type="EMBL" id="PKC66394.1"/>
    </source>
</evidence>
<sequence length="59" mass="6828">NHLNIMATSVLCKQLFSIASPTIKKLRNRLTGNNTRVILFKKLVRRKNNLILQLYFSAN</sequence>
<reference evidence="2 3" key="4">
    <citation type="submission" date="2017-10" db="EMBL/GenBank/DDBJ databases">
        <title>Genome analyses suggest a sexual origin of heterokaryosis in a supposedly ancient asexual fungus.</title>
        <authorList>
            <person name="Corradi N."/>
            <person name="Sedzielewska K."/>
            <person name="Noel J."/>
            <person name="Charron P."/>
            <person name="Farinelli L."/>
            <person name="Marton T."/>
            <person name="Kruger M."/>
            <person name="Pelin A."/>
            <person name="Brachmann A."/>
            <person name="Corradi N."/>
        </authorList>
    </citation>
    <scope>NUCLEOTIDE SEQUENCE [LARGE SCALE GENOMIC DNA]</scope>
    <source>
        <strain evidence="2 3">A1</strain>
    </source>
</reference>
<name>A0A2I1F102_9GLOM</name>
<proteinExistence type="predicted"/>